<evidence type="ECO:0000313" key="1">
    <source>
        <dbReference type="EMBL" id="HIZ08295.1"/>
    </source>
</evidence>
<name>A0A9D2D4I9_9FIRM</name>
<dbReference type="AlphaFoldDB" id="A0A9D2D4I9"/>
<accession>A0A9D2D4I9</accession>
<reference evidence="1" key="2">
    <citation type="submission" date="2021-04" db="EMBL/GenBank/DDBJ databases">
        <authorList>
            <person name="Gilroy R."/>
        </authorList>
    </citation>
    <scope>NUCLEOTIDE SEQUENCE</scope>
    <source>
        <strain evidence="1">CHK192-9172</strain>
    </source>
</reference>
<dbReference type="Proteomes" id="UP000824024">
    <property type="component" value="Unassembled WGS sequence"/>
</dbReference>
<proteinExistence type="predicted"/>
<organism evidence="1 2">
    <name type="scientific">Candidatus Eubacterium avistercoris</name>
    <dbReference type="NCBI Taxonomy" id="2838567"/>
    <lineage>
        <taxon>Bacteria</taxon>
        <taxon>Bacillati</taxon>
        <taxon>Bacillota</taxon>
        <taxon>Clostridia</taxon>
        <taxon>Eubacteriales</taxon>
        <taxon>Eubacteriaceae</taxon>
        <taxon>Eubacterium</taxon>
    </lineage>
</organism>
<gene>
    <name evidence="1" type="ORF">IAA08_10235</name>
</gene>
<dbReference type="EMBL" id="DXCH01000277">
    <property type="protein sequence ID" value="HIZ08295.1"/>
    <property type="molecule type" value="Genomic_DNA"/>
</dbReference>
<protein>
    <submittedName>
        <fullName evidence="1">Uncharacterized protein</fullName>
    </submittedName>
</protein>
<evidence type="ECO:0000313" key="2">
    <source>
        <dbReference type="Proteomes" id="UP000824024"/>
    </source>
</evidence>
<sequence length="68" mass="8358">MIRDFRGDRGNDYKIRMKELPENIDDISVVELQNGVGIQMLLREGRFRVYPMEEECLYQMWEKYRRVK</sequence>
<reference evidence="1" key="1">
    <citation type="journal article" date="2021" name="PeerJ">
        <title>Extensive microbial diversity within the chicken gut microbiome revealed by metagenomics and culture.</title>
        <authorList>
            <person name="Gilroy R."/>
            <person name="Ravi A."/>
            <person name="Getino M."/>
            <person name="Pursley I."/>
            <person name="Horton D.L."/>
            <person name="Alikhan N.F."/>
            <person name="Baker D."/>
            <person name="Gharbi K."/>
            <person name="Hall N."/>
            <person name="Watson M."/>
            <person name="Adriaenssens E.M."/>
            <person name="Foster-Nyarko E."/>
            <person name="Jarju S."/>
            <person name="Secka A."/>
            <person name="Antonio M."/>
            <person name="Oren A."/>
            <person name="Chaudhuri R.R."/>
            <person name="La Ragione R."/>
            <person name="Hildebrand F."/>
            <person name="Pallen M.J."/>
        </authorList>
    </citation>
    <scope>NUCLEOTIDE SEQUENCE</scope>
    <source>
        <strain evidence="1">CHK192-9172</strain>
    </source>
</reference>
<comment type="caution">
    <text evidence="1">The sequence shown here is derived from an EMBL/GenBank/DDBJ whole genome shotgun (WGS) entry which is preliminary data.</text>
</comment>